<evidence type="ECO:0000259" key="5">
    <source>
        <dbReference type="PROSITE" id="PS50222"/>
    </source>
</evidence>
<feature type="transmembrane region" description="Helical" evidence="3">
    <location>
        <begin position="404"/>
        <end position="424"/>
    </location>
</feature>
<evidence type="ECO:0000256" key="1">
    <source>
        <dbReference type="ARBA" id="ARBA00022449"/>
    </source>
</evidence>
<feature type="chain" id="PRO_5022154142" description="EF-hand domain-containing protein" evidence="4">
    <location>
        <begin position="22"/>
        <end position="451"/>
    </location>
</feature>
<comment type="caution">
    <text evidence="6">The sequence shown here is derived from an EMBL/GenBank/DDBJ whole genome shotgun (WGS) entry which is preliminary data.</text>
</comment>
<protein>
    <recommendedName>
        <fullName evidence="5">EF-hand domain-containing protein</fullName>
    </recommendedName>
</protein>
<gene>
    <name evidence="6" type="ORF">C1H46_026276</name>
</gene>
<dbReference type="GO" id="GO:0016020">
    <property type="term" value="C:membrane"/>
    <property type="evidence" value="ECO:0007669"/>
    <property type="project" value="InterPro"/>
</dbReference>
<dbReference type="Proteomes" id="UP000315295">
    <property type="component" value="Unassembled WGS sequence"/>
</dbReference>
<keyword evidence="4" id="KW-0732">Signal</keyword>
<reference evidence="6 7" key="1">
    <citation type="journal article" date="2019" name="G3 (Bethesda)">
        <title>Sequencing of a Wild Apple (Malus baccata) Genome Unravels the Differences Between Cultivated and Wild Apple Species Regarding Disease Resistance and Cold Tolerance.</title>
        <authorList>
            <person name="Chen X."/>
        </authorList>
    </citation>
    <scope>NUCLEOTIDE SEQUENCE [LARGE SCALE GENOMIC DNA]</scope>
    <source>
        <strain evidence="7">cv. Shandingzi</strain>
        <tissue evidence="6">Leaves</tissue>
    </source>
</reference>
<keyword evidence="2" id="KW-0406">Ion transport</keyword>
<dbReference type="GO" id="GO:0005509">
    <property type="term" value="F:calcium ion binding"/>
    <property type="evidence" value="ECO:0007669"/>
    <property type="project" value="InterPro"/>
</dbReference>
<dbReference type="PANTHER" id="PTHR31503">
    <property type="entry name" value="VACUOLAR CALCIUM ION TRANSPORTER"/>
    <property type="match status" value="1"/>
</dbReference>
<keyword evidence="1" id="KW-0813">Transport</keyword>
<feature type="domain" description="EF-hand" evidence="5">
    <location>
        <begin position="281"/>
        <end position="316"/>
    </location>
</feature>
<evidence type="ECO:0000313" key="6">
    <source>
        <dbReference type="EMBL" id="TQD88215.1"/>
    </source>
</evidence>
<dbReference type="CDD" id="cd00051">
    <property type="entry name" value="EFh"/>
    <property type="match status" value="1"/>
</dbReference>
<dbReference type="SMART" id="SM00054">
    <property type="entry name" value="EFh"/>
    <property type="match status" value="2"/>
</dbReference>
<dbReference type="GO" id="GO:0015369">
    <property type="term" value="F:calcium:proton antiporter activity"/>
    <property type="evidence" value="ECO:0007669"/>
    <property type="project" value="TreeGrafter"/>
</dbReference>
<evidence type="ECO:0000256" key="3">
    <source>
        <dbReference type="SAM" id="Phobius"/>
    </source>
</evidence>
<feature type="transmembrane region" description="Helical" evidence="3">
    <location>
        <begin position="97"/>
        <end position="125"/>
    </location>
</feature>
<keyword evidence="3" id="KW-0472">Membrane</keyword>
<evidence type="ECO:0000256" key="4">
    <source>
        <dbReference type="SAM" id="SignalP"/>
    </source>
</evidence>
<keyword evidence="3" id="KW-1133">Transmembrane helix</keyword>
<dbReference type="EMBL" id="VIEB01000514">
    <property type="protein sequence ID" value="TQD88215.1"/>
    <property type="molecule type" value="Genomic_DNA"/>
</dbReference>
<organism evidence="6 7">
    <name type="scientific">Malus baccata</name>
    <name type="common">Siberian crab apple</name>
    <name type="synonym">Pyrus baccata</name>
    <dbReference type="NCBI Taxonomy" id="106549"/>
    <lineage>
        <taxon>Eukaryota</taxon>
        <taxon>Viridiplantae</taxon>
        <taxon>Streptophyta</taxon>
        <taxon>Embryophyta</taxon>
        <taxon>Tracheophyta</taxon>
        <taxon>Spermatophyta</taxon>
        <taxon>Magnoliopsida</taxon>
        <taxon>eudicotyledons</taxon>
        <taxon>Gunneridae</taxon>
        <taxon>Pentapetalae</taxon>
        <taxon>rosids</taxon>
        <taxon>fabids</taxon>
        <taxon>Rosales</taxon>
        <taxon>Rosaceae</taxon>
        <taxon>Amygdaloideae</taxon>
        <taxon>Maleae</taxon>
        <taxon>Malus</taxon>
    </lineage>
</organism>
<dbReference type="AlphaFoldDB" id="A0A540LP04"/>
<dbReference type="GO" id="GO:0006874">
    <property type="term" value="P:intracellular calcium ion homeostasis"/>
    <property type="evidence" value="ECO:0007669"/>
    <property type="project" value="TreeGrafter"/>
</dbReference>
<dbReference type="Pfam" id="PF13499">
    <property type="entry name" value="EF-hand_7"/>
    <property type="match status" value="1"/>
</dbReference>
<evidence type="ECO:0000256" key="2">
    <source>
        <dbReference type="ARBA" id="ARBA00023065"/>
    </source>
</evidence>
<dbReference type="InterPro" id="IPR011992">
    <property type="entry name" value="EF-hand-dom_pair"/>
</dbReference>
<keyword evidence="1" id="KW-0050">Antiport</keyword>
<evidence type="ECO:0000313" key="7">
    <source>
        <dbReference type="Proteomes" id="UP000315295"/>
    </source>
</evidence>
<dbReference type="SUPFAM" id="SSF47473">
    <property type="entry name" value="EF-hand"/>
    <property type="match status" value="1"/>
</dbReference>
<proteinExistence type="predicted"/>
<feature type="transmembrane region" description="Helical" evidence="3">
    <location>
        <begin position="59"/>
        <end position="85"/>
    </location>
</feature>
<dbReference type="Gene3D" id="1.10.238.10">
    <property type="entry name" value="EF-hand"/>
    <property type="match status" value="1"/>
</dbReference>
<dbReference type="PROSITE" id="PS50222">
    <property type="entry name" value="EF_HAND_2"/>
    <property type="match status" value="1"/>
</dbReference>
<dbReference type="PANTHER" id="PTHR31503:SF80">
    <property type="entry name" value="EF-HAND DOMAIN-CONTAINING PROTEIN"/>
    <property type="match status" value="1"/>
</dbReference>
<keyword evidence="7" id="KW-1185">Reference proteome</keyword>
<dbReference type="InterPro" id="IPR002048">
    <property type="entry name" value="EF_hand_dom"/>
</dbReference>
<feature type="transmembrane region" description="Helical" evidence="3">
    <location>
        <begin position="226"/>
        <end position="250"/>
    </location>
</feature>
<keyword evidence="3" id="KW-0812">Transmembrane</keyword>
<feature type="transmembrane region" description="Helical" evidence="3">
    <location>
        <begin position="145"/>
        <end position="165"/>
    </location>
</feature>
<name>A0A540LP04_MALBA</name>
<dbReference type="InterPro" id="IPR004713">
    <property type="entry name" value="CaH_exchang"/>
</dbReference>
<feature type="signal peptide" evidence="4">
    <location>
        <begin position="1"/>
        <end position="21"/>
    </location>
</feature>
<accession>A0A540LP04</accession>
<sequence>MSRPALFIIFLVLQLVHLGSGRIVRDSSLISDGINDETSQPSIVEALNLKADSVTCESIYGFLPCATSVWGFLFLIIVYEVLLSLADHYVSRGSEIFFELFGTGIFGASAFHLLGLIPQVGVVLVTGITATTETAEEMAKMNMSMLAGSTIMILTLIWGFVVAFGSSDLSDSQTSSNSENKNPFSLTGSGVRIDVETQDTARIMMLSLIPYLVLQLAKILTSTTAVRVVILISLLIASAILATYIIYQFFQPWIQSRRLEYLMRKYIPKILPCLLTVEGNANESSIKELFHRIDKNHNTYISADELRALILGIQIEEIGLDDDYYAEEVMKQFDLSGDAQIAETEFVNGISKWINPDKTPANGKDNEHRSIFRRNHSKNETSMEDQQTPLISNKKKTRGADTSWMNLLKAAFLIILGTAITVFLSMPLMTGANVCILCQRKDGECHLFNTF</sequence>